<dbReference type="Gene3D" id="2.60.40.1820">
    <property type="match status" value="1"/>
</dbReference>
<reference evidence="2" key="1">
    <citation type="journal article" date="2013" name="Science">
        <title>The Amborella genome and the evolution of flowering plants.</title>
        <authorList>
            <consortium name="Amborella Genome Project"/>
        </authorList>
    </citation>
    <scope>NUCLEOTIDE SEQUENCE [LARGE SCALE GENOMIC DNA]</scope>
</reference>
<keyword evidence="2" id="KW-1185">Reference proteome</keyword>
<name>W1NL68_AMBTC</name>
<evidence type="ECO:0000313" key="1">
    <source>
        <dbReference type="EMBL" id="ERM95994.1"/>
    </source>
</evidence>
<gene>
    <name evidence="1" type="ORF">AMTR_s00129p00032120</name>
</gene>
<organism evidence="1 2">
    <name type="scientific">Amborella trichopoda</name>
    <dbReference type="NCBI Taxonomy" id="13333"/>
    <lineage>
        <taxon>Eukaryota</taxon>
        <taxon>Viridiplantae</taxon>
        <taxon>Streptophyta</taxon>
        <taxon>Embryophyta</taxon>
        <taxon>Tracheophyta</taxon>
        <taxon>Spermatophyta</taxon>
        <taxon>Magnoliopsida</taxon>
        <taxon>Amborellales</taxon>
        <taxon>Amborellaceae</taxon>
        <taxon>Amborella</taxon>
    </lineage>
</organism>
<dbReference type="Gramene" id="ERM95994">
    <property type="protein sequence ID" value="ERM95994"/>
    <property type="gene ID" value="AMTR_s00129p00032120"/>
</dbReference>
<dbReference type="AlphaFoldDB" id="W1NL68"/>
<evidence type="ECO:0000313" key="2">
    <source>
        <dbReference type="Proteomes" id="UP000017836"/>
    </source>
</evidence>
<dbReference type="Proteomes" id="UP000017836">
    <property type="component" value="Unassembled WGS sequence"/>
</dbReference>
<dbReference type="InterPro" id="IPR045043">
    <property type="entry name" value="Lea14-like"/>
</dbReference>
<protein>
    <submittedName>
        <fullName evidence="1">Uncharacterized protein</fullName>
    </submittedName>
</protein>
<dbReference type="EMBL" id="KI397331">
    <property type="protein sequence ID" value="ERM95994.1"/>
    <property type="molecule type" value="Genomic_DNA"/>
</dbReference>
<sequence>MASSNKPMEKIKTKEEKGGFFEKVKDFIHDIGEKIEETIGFGKPTVDVSTIHIPSINMKRVDLIVDLLVTNPTH</sequence>
<dbReference type="HOGENOM" id="CLU_2691072_0_0_1"/>
<accession>W1NL68</accession>
<dbReference type="PANTHER" id="PTHR31459">
    <property type="match status" value="1"/>
</dbReference>
<dbReference type="SUPFAM" id="SSF117070">
    <property type="entry name" value="LEA14-like"/>
    <property type="match status" value="1"/>
</dbReference>
<dbReference type="PANTHER" id="PTHR31459:SF2">
    <property type="entry name" value="OS03G0843300 PROTEIN"/>
    <property type="match status" value="1"/>
</dbReference>
<proteinExistence type="predicted"/>